<dbReference type="InterPro" id="IPR017853">
    <property type="entry name" value="GH"/>
</dbReference>
<dbReference type="PANTHER" id="PTHR11177:SF360">
    <property type="entry name" value="CHITINASE 4-RELATED"/>
    <property type="match status" value="1"/>
</dbReference>
<dbReference type="InterPro" id="IPR011583">
    <property type="entry name" value="Chitinase_II/V-like_cat"/>
</dbReference>
<evidence type="ECO:0000256" key="3">
    <source>
        <dbReference type="ARBA" id="ARBA00012729"/>
    </source>
</evidence>
<dbReference type="GO" id="GO:0008843">
    <property type="term" value="F:endochitinase activity"/>
    <property type="evidence" value="ECO:0007669"/>
    <property type="project" value="UniProtKB-EC"/>
</dbReference>
<evidence type="ECO:0000256" key="7">
    <source>
        <dbReference type="ARBA" id="ARBA00023024"/>
    </source>
</evidence>
<reference evidence="14" key="1">
    <citation type="submission" date="2022-01" db="EMBL/GenBank/DDBJ databases">
        <authorList>
            <person name="King R."/>
        </authorList>
    </citation>
    <scope>NUCLEOTIDE SEQUENCE</scope>
</reference>
<keyword evidence="8" id="KW-1015">Disulfide bond</keyword>
<keyword evidence="15" id="KW-1185">Reference proteome</keyword>
<name>A0A9P0DW71_PHYSR</name>
<keyword evidence="11" id="KW-0624">Polysaccharide degradation</keyword>
<evidence type="ECO:0000256" key="5">
    <source>
        <dbReference type="ARBA" id="ARBA00022729"/>
    </source>
</evidence>
<evidence type="ECO:0000256" key="2">
    <source>
        <dbReference type="ARBA" id="ARBA00009121"/>
    </source>
</evidence>
<dbReference type="InterPro" id="IPR001223">
    <property type="entry name" value="Glyco_hydro18_cat"/>
</dbReference>
<dbReference type="GO" id="GO:0006032">
    <property type="term" value="P:chitin catabolic process"/>
    <property type="evidence" value="ECO:0007669"/>
    <property type="project" value="UniProtKB-KW"/>
</dbReference>
<evidence type="ECO:0000256" key="9">
    <source>
        <dbReference type="ARBA" id="ARBA00023277"/>
    </source>
</evidence>
<evidence type="ECO:0000256" key="1">
    <source>
        <dbReference type="ARBA" id="ARBA00000822"/>
    </source>
</evidence>
<dbReference type="GO" id="GO:0008061">
    <property type="term" value="F:chitin binding"/>
    <property type="evidence" value="ECO:0007669"/>
    <property type="project" value="UniProtKB-KW"/>
</dbReference>
<evidence type="ECO:0000313" key="15">
    <source>
        <dbReference type="Proteomes" id="UP001153712"/>
    </source>
</evidence>
<keyword evidence="5" id="KW-0732">Signal</keyword>
<evidence type="ECO:0000259" key="13">
    <source>
        <dbReference type="PROSITE" id="PS51910"/>
    </source>
</evidence>
<dbReference type="PANTHER" id="PTHR11177">
    <property type="entry name" value="CHITINASE"/>
    <property type="match status" value="1"/>
</dbReference>
<dbReference type="CDD" id="cd02872">
    <property type="entry name" value="GH18_chitolectin_chitotriosidase"/>
    <property type="match status" value="1"/>
</dbReference>
<proteinExistence type="inferred from homology"/>
<dbReference type="SMART" id="SM00636">
    <property type="entry name" value="Glyco_18"/>
    <property type="match status" value="1"/>
</dbReference>
<protein>
    <recommendedName>
        <fullName evidence="3">chitinase</fullName>
        <ecNumber evidence="3">3.2.1.14</ecNumber>
    </recommendedName>
</protein>
<feature type="domain" description="GH18" evidence="13">
    <location>
        <begin position="5"/>
        <end position="369"/>
    </location>
</feature>
<dbReference type="InterPro" id="IPR050314">
    <property type="entry name" value="Glycosyl_Hydrlase_18"/>
</dbReference>
<dbReference type="SUPFAM" id="SSF54556">
    <property type="entry name" value="Chitinase insertion domain"/>
    <property type="match status" value="1"/>
</dbReference>
<gene>
    <name evidence="14" type="ORF">PHYEVI_LOCUS8258</name>
</gene>
<dbReference type="Gene3D" id="3.10.50.10">
    <property type="match status" value="1"/>
</dbReference>
<sequence length="371" mass="41153">MESKANVVCYYGSWAYYRRGNGKFAPANINPKLCTHLIYSFLGVQSDGRIYHLDERLDVEEKNLKNCVDLKRSNRNLKVLVAVGGWNNSKNFGAVAASSAARARFVRTSLELLDKFGLDGLDIDWEYPTQREGSSPDDYRNFITLLKELNGALKPRGLLLTVAVSASPSIVNTSYDVPKLSKYVDLINVMAYDFHGSWNDVTGHNAPLYPSSRETGAQRELNVNAAISNWIARGAAPGKLVLGIPTYGRTFRLSSRRNASLGAPASGPGDRGKYTGESGNLGYNEIVELKKEGGWTYVWDDEQKVPHLYKEDQWVGFDDSRSVVEKVRYAQRGGLAGIMVWAIDTDDFLGVSGTEFPLLKSIVTSLRSFRT</sequence>
<keyword evidence="6 12" id="KW-0378">Hydrolase</keyword>
<dbReference type="OrthoDB" id="73875at2759"/>
<organism evidence="14 15">
    <name type="scientific">Phyllotreta striolata</name>
    <name type="common">Striped flea beetle</name>
    <name type="synonym">Crioceris striolata</name>
    <dbReference type="NCBI Taxonomy" id="444603"/>
    <lineage>
        <taxon>Eukaryota</taxon>
        <taxon>Metazoa</taxon>
        <taxon>Ecdysozoa</taxon>
        <taxon>Arthropoda</taxon>
        <taxon>Hexapoda</taxon>
        <taxon>Insecta</taxon>
        <taxon>Pterygota</taxon>
        <taxon>Neoptera</taxon>
        <taxon>Endopterygota</taxon>
        <taxon>Coleoptera</taxon>
        <taxon>Polyphaga</taxon>
        <taxon>Cucujiformia</taxon>
        <taxon>Chrysomeloidea</taxon>
        <taxon>Chrysomelidae</taxon>
        <taxon>Galerucinae</taxon>
        <taxon>Alticini</taxon>
        <taxon>Phyllotreta</taxon>
    </lineage>
</organism>
<keyword evidence="9" id="KW-0119">Carbohydrate metabolism</keyword>
<dbReference type="Gene3D" id="3.20.20.80">
    <property type="entry name" value="Glycosidases"/>
    <property type="match status" value="1"/>
</dbReference>
<keyword evidence="4" id="KW-0147">Chitin-binding</keyword>
<dbReference type="SUPFAM" id="SSF51445">
    <property type="entry name" value="(Trans)glycosidases"/>
    <property type="match status" value="1"/>
</dbReference>
<dbReference type="GO" id="GO:0000272">
    <property type="term" value="P:polysaccharide catabolic process"/>
    <property type="evidence" value="ECO:0007669"/>
    <property type="project" value="UniProtKB-KW"/>
</dbReference>
<dbReference type="InterPro" id="IPR029070">
    <property type="entry name" value="Chitinase_insertion_sf"/>
</dbReference>
<dbReference type="EC" id="3.2.1.14" evidence="3"/>
<keyword evidence="10 12" id="KW-0326">Glycosidase</keyword>
<dbReference type="GO" id="GO:0005576">
    <property type="term" value="C:extracellular region"/>
    <property type="evidence" value="ECO:0007669"/>
    <property type="project" value="TreeGrafter"/>
</dbReference>
<evidence type="ECO:0000256" key="6">
    <source>
        <dbReference type="ARBA" id="ARBA00022801"/>
    </source>
</evidence>
<dbReference type="FunFam" id="3.10.50.10:FF:000004">
    <property type="entry name" value="Chitinase 5"/>
    <property type="match status" value="1"/>
</dbReference>
<comment type="similarity">
    <text evidence="2">Belongs to the glycosyl hydrolase 18 family. Chitinase class II subfamily.</text>
</comment>
<evidence type="ECO:0000313" key="14">
    <source>
        <dbReference type="EMBL" id="CAH1185079.1"/>
    </source>
</evidence>
<comment type="catalytic activity">
    <reaction evidence="1">
        <text>Random endo-hydrolysis of N-acetyl-beta-D-glucosaminide (1-&gt;4)-beta-linkages in chitin and chitodextrins.</text>
        <dbReference type="EC" id="3.2.1.14"/>
    </reaction>
</comment>
<dbReference type="PROSITE" id="PS01095">
    <property type="entry name" value="GH18_1"/>
    <property type="match status" value="1"/>
</dbReference>
<evidence type="ECO:0000256" key="8">
    <source>
        <dbReference type="ARBA" id="ARBA00023157"/>
    </source>
</evidence>
<dbReference type="Pfam" id="PF00704">
    <property type="entry name" value="Glyco_hydro_18"/>
    <property type="match status" value="1"/>
</dbReference>
<evidence type="ECO:0000256" key="10">
    <source>
        <dbReference type="ARBA" id="ARBA00023295"/>
    </source>
</evidence>
<evidence type="ECO:0000256" key="4">
    <source>
        <dbReference type="ARBA" id="ARBA00022669"/>
    </source>
</evidence>
<dbReference type="EMBL" id="OU900098">
    <property type="protein sequence ID" value="CAH1185079.1"/>
    <property type="molecule type" value="Genomic_DNA"/>
</dbReference>
<dbReference type="InterPro" id="IPR001579">
    <property type="entry name" value="Glyco_hydro_18_chit_AS"/>
</dbReference>
<evidence type="ECO:0000256" key="11">
    <source>
        <dbReference type="ARBA" id="ARBA00023326"/>
    </source>
</evidence>
<dbReference type="Proteomes" id="UP001153712">
    <property type="component" value="Chromosome 5"/>
</dbReference>
<keyword evidence="7" id="KW-0146">Chitin degradation</keyword>
<dbReference type="AlphaFoldDB" id="A0A9P0DW71"/>
<accession>A0A9P0DW71</accession>
<evidence type="ECO:0000256" key="12">
    <source>
        <dbReference type="RuleBase" id="RU000489"/>
    </source>
</evidence>
<dbReference type="PROSITE" id="PS51910">
    <property type="entry name" value="GH18_2"/>
    <property type="match status" value="1"/>
</dbReference>